<dbReference type="EMBL" id="FBYC01000004">
    <property type="protein sequence ID" value="CUX82314.1"/>
    <property type="molecule type" value="Genomic_DNA"/>
</dbReference>
<keyword evidence="1" id="KW-0472">Membrane</keyword>
<dbReference type="Proteomes" id="UP000182045">
    <property type="component" value="Unassembled WGS sequence"/>
</dbReference>
<evidence type="ECO:0000313" key="2">
    <source>
        <dbReference type="EMBL" id="CUX82314.1"/>
    </source>
</evidence>
<proteinExistence type="predicted"/>
<keyword evidence="1" id="KW-1133">Transmembrane helix</keyword>
<evidence type="ECO:0000313" key="4">
    <source>
        <dbReference type="Proteomes" id="UP000050413"/>
    </source>
</evidence>
<sequence length="339" mass="35872">MIWARRLLAALALGLALASGWQVVALWRAGGWWVERAEDSLAQVYTAALARAATPARVAELLDTRLAETPRNWHVIDALLAENVALPPDLQTRIDAARAQDFSFAAKARACWACSYDLSRCTLGPDLACGIGMNLTVAGDLLVLGREGLAAGQGAEVDRLDLTLALVGVAATGAVVFTGGTSYTVKAGAGLLRVAHRMGRLAPDLRRVYIRAFREGVDWAALSRGAPLGRATRTDALTPAIRLTKEFGAMRASAGTRATLHLMGAAQTVPDARAMARTARALGPRSTAALEVLGKSRVLRLGLRLSDEVWALAATLSGMLSALGGLIAGRALRLLRRRL</sequence>
<reference evidence="3 4" key="1">
    <citation type="submission" date="2015-09" db="EMBL/GenBank/DDBJ databases">
        <title>Identification and resolution of microdiversity through metagenomic sequencing of parallel consortia.</title>
        <authorList>
            <person name="Nelson W.C."/>
            <person name="Romine M.F."/>
            <person name="Lindemann S.R."/>
        </authorList>
    </citation>
    <scope>NUCLEOTIDE SEQUENCE [LARGE SCALE GENOMIC DNA]</scope>
    <source>
        <strain evidence="3">HL-91</strain>
    </source>
</reference>
<keyword evidence="5" id="KW-1185">Reference proteome</keyword>
<feature type="transmembrane region" description="Helical" evidence="1">
    <location>
        <begin position="309"/>
        <end position="329"/>
    </location>
</feature>
<name>A0A0P8ACH9_9RHOB</name>
<dbReference type="RefSeq" id="WP_072246451.1">
    <property type="nucleotide sequence ID" value="NZ_FBYC01000004.1"/>
</dbReference>
<protein>
    <submittedName>
        <fullName evidence="3">Uncharacterized protein</fullName>
    </submittedName>
</protein>
<comment type="caution">
    <text evidence="3">The sequence shown here is derived from an EMBL/GenBank/DDBJ whole genome shotgun (WGS) entry which is preliminary data.</text>
</comment>
<organism evidence="3 4">
    <name type="scientific">Roseibaca calidilacus</name>
    <dbReference type="NCBI Taxonomy" id="1666912"/>
    <lineage>
        <taxon>Bacteria</taxon>
        <taxon>Pseudomonadati</taxon>
        <taxon>Pseudomonadota</taxon>
        <taxon>Alphaproteobacteria</taxon>
        <taxon>Rhodobacterales</taxon>
        <taxon>Paracoccaceae</taxon>
        <taxon>Roseinatronobacter</taxon>
    </lineage>
</organism>
<dbReference type="AlphaFoldDB" id="A0A0P8ACH9"/>
<reference evidence="2 5" key="2">
    <citation type="submission" date="2016-01" db="EMBL/GenBank/DDBJ databases">
        <authorList>
            <person name="Varghese N."/>
        </authorList>
    </citation>
    <scope>NUCLEOTIDE SEQUENCE [LARGE SCALE GENOMIC DNA]</scope>
    <source>
        <strain evidence="2 5">HL-91</strain>
    </source>
</reference>
<keyword evidence="1" id="KW-0812">Transmembrane</keyword>
<dbReference type="STRING" id="1666912.Ga0058931_2301"/>
<accession>A0A0P8ACH9</accession>
<evidence type="ECO:0000256" key="1">
    <source>
        <dbReference type="SAM" id="Phobius"/>
    </source>
</evidence>
<evidence type="ECO:0000313" key="3">
    <source>
        <dbReference type="EMBL" id="KPP91907.1"/>
    </source>
</evidence>
<gene>
    <name evidence="2" type="ORF">Ga0058931_2301</name>
    <name evidence="3" type="ORF">HLUCCA05_01950</name>
</gene>
<evidence type="ECO:0000313" key="5">
    <source>
        <dbReference type="Proteomes" id="UP000182045"/>
    </source>
</evidence>
<dbReference type="Proteomes" id="UP000050413">
    <property type="component" value="Unassembled WGS sequence"/>
</dbReference>
<dbReference type="EMBL" id="LJSG01000013">
    <property type="protein sequence ID" value="KPP91907.1"/>
    <property type="molecule type" value="Genomic_DNA"/>
</dbReference>